<name>A0ABV9T9Z6_9BACT</name>
<protein>
    <recommendedName>
        <fullName evidence="4">DUF4382 domain-containing protein</fullName>
    </recommendedName>
</protein>
<dbReference type="EMBL" id="JBHSJJ010000022">
    <property type="protein sequence ID" value="MFC4874745.1"/>
    <property type="molecule type" value="Genomic_DNA"/>
</dbReference>
<accession>A0ABV9T9Z6</accession>
<sequence length="246" mass="26566">MKKTGIFKNLLYTFSAAVIMASCTQNEEVPNTQESEVTLTATVSSSTEPGARTASLVYNNLTITDLRLSLDDVKLNLRATSNDSNKPTIVHIRSGAPQVITLVKDGQIHDVLIGSAMAFNGVYGKLNFDLVKAVDVDEDDEMLGKSVIVKALWFDVPAVMYLDIEENVEVKFNQGIEVAGAQDFLLTLYMDKLLEGVDPSLVSDGNGDGLIEVGPNDEDGNGEAYAAILANIESALVMQNGKFKDK</sequence>
<dbReference type="RefSeq" id="WP_377068894.1">
    <property type="nucleotide sequence ID" value="NZ_JBHSJJ010000022.1"/>
</dbReference>
<proteinExistence type="predicted"/>
<gene>
    <name evidence="2" type="ORF">ACFPFU_23780</name>
</gene>
<keyword evidence="1" id="KW-0732">Signal</keyword>
<keyword evidence="3" id="KW-1185">Reference proteome</keyword>
<organism evidence="2 3">
    <name type="scientific">Negadavirga shengliensis</name>
    <dbReference type="NCBI Taxonomy" id="1389218"/>
    <lineage>
        <taxon>Bacteria</taxon>
        <taxon>Pseudomonadati</taxon>
        <taxon>Bacteroidota</taxon>
        <taxon>Cytophagia</taxon>
        <taxon>Cytophagales</taxon>
        <taxon>Cyclobacteriaceae</taxon>
        <taxon>Negadavirga</taxon>
    </lineage>
</organism>
<evidence type="ECO:0000256" key="1">
    <source>
        <dbReference type="SAM" id="SignalP"/>
    </source>
</evidence>
<feature type="signal peptide" evidence="1">
    <location>
        <begin position="1"/>
        <end position="21"/>
    </location>
</feature>
<comment type="caution">
    <text evidence="2">The sequence shown here is derived from an EMBL/GenBank/DDBJ whole genome shotgun (WGS) entry which is preliminary data.</text>
</comment>
<evidence type="ECO:0008006" key="4">
    <source>
        <dbReference type="Google" id="ProtNLM"/>
    </source>
</evidence>
<dbReference type="Proteomes" id="UP001595818">
    <property type="component" value="Unassembled WGS sequence"/>
</dbReference>
<dbReference type="PROSITE" id="PS51257">
    <property type="entry name" value="PROKAR_LIPOPROTEIN"/>
    <property type="match status" value="1"/>
</dbReference>
<evidence type="ECO:0000313" key="2">
    <source>
        <dbReference type="EMBL" id="MFC4874745.1"/>
    </source>
</evidence>
<evidence type="ECO:0000313" key="3">
    <source>
        <dbReference type="Proteomes" id="UP001595818"/>
    </source>
</evidence>
<feature type="chain" id="PRO_5045259669" description="DUF4382 domain-containing protein" evidence="1">
    <location>
        <begin position="22"/>
        <end position="246"/>
    </location>
</feature>
<reference evidence="3" key="1">
    <citation type="journal article" date="2019" name="Int. J. Syst. Evol. Microbiol.">
        <title>The Global Catalogue of Microorganisms (GCM) 10K type strain sequencing project: providing services to taxonomists for standard genome sequencing and annotation.</title>
        <authorList>
            <consortium name="The Broad Institute Genomics Platform"/>
            <consortium name="The Broad Institute Genome Sequencing Center for Infectious Disease"/>
            <person name="Wu L."/>
            <person name="Ma J."/>
        </authorList>
    </citation>
    <scope>NUCLEOTIDE SEQUENCE [LARGE SCALE GENOMIC DNA]</scope>
    <source>
        <strain evidence="3">CGMCC 4.7466</strain>
    </source>
</reference>